<proteinExistence type="predicted"/>
<dbReference type="CDD" id="cd16275">
    <property type="entry name" value="BaeB-like_MBL-fold"/>
    <property type="match status" value="1"/>
</dbReference>
<name>E6U7B4_ETHHY</name>
<evidence type="ECO:0000256" key="2">
    <source>
        <dbReference type="ARBA" id="ARBA00022723"/>
    </source>
</evidence>
<feature type="domain" description="Metallo-beta-lactamase" evidence="5">
    <location>
        <begin position="16"/>
        <end position="179"/>
    </location>
</feature>
<dbReference type="eggNOG" id="COG0491">
    <property type="taxonomic scope" value="Bacteria"/>
</dbReference>
<dbReference type="AlphaFoldDB" id="E6U7B4"/>
<evidence type="ECO:0000259" key="5">
    <source>
        <dbReference type="SMART" id="SM00849"/>
    </source>
</evidence>
<dbReference type="PANTHER" id="PTHR46233:SF3">
    <property type="entry name" value="HYDROXYACYLGLUTATHIONE HYDROLASE GLOC"/>
    <property type="match status" value="1"/>
</dbReference>
<dbReference type="SMART" id="SM00849">
    <property type="entry name" value="Lactamase_B"/>
    <property type="match status" value="1"/>
</dbReference>
<dbReference type="InterPro" id="IPR051453">
    <property type="entry name" value="MBL_Glyoxalase_II"/>
</dbReference>
<dbReference type="RefSeq" id="WP_013484230.1">
    <property type="nucleotide sequence ID" value="NC_014828.1"/>
</dbReference>
<dbReference type="STRING" id="663278.Ethha_0263"/>
<dbReference type="GO" id="GO:0016787">
    <property type="term" value="F:hydrolase activity"/>
    <property type="evidence" value="ECO:0007669"/>
    <property type="project" value="UniProtKB-KW"/>
</dbReference>
<dbReference type="InterPro" id="IPR001279">
    <property type="entry name" value="Metallo-B-lactamas"/>
</dbReference>
<dbReference type="EMBL" id="CP002400">
    <property type="protein sequence ID" value="ADU25849.1"/>
    <property type="molecule type" value="Genomic_DNA"/>
</dbReference>
<dbReference type="PANTHER" id="PTHR46233">
    <property type="entry name" value="HYDROXYACYLGLUTATHIONE HYDROLASE GLOC"/>
    <property type="match status" value="1"/>
</dbReference>
<dbReference type="Pfam" id="PF00753">
    <property type="entry name" value="Lactamase_B"/>
    <property type="match status" value="1"/>
</dbReference>
<keyword evidence="3 6" id="KW-0378">Hydrolase</keyword>
<dbReference type="SUPFAM" id="SSF56281">
    <property type="entry name" value="Metallo-hydrolase/oxidoreductase"/>
    <property type="match status" value="1"/>
</dbReference>
<comment type="cofactor">
    <cofactor evidence="1">
        <name>Zn(2+)</name>
        <dbReference type="ChEBI" id="CHEBI:29105"/>
    </cofactor>
</comment>
<sequence length="223" mass="25329">MPLTVSPLYVKSHHIANYCYLIVNEENREAVLIDPAWDLSKIRRQLKQSGANLSAILLTHSHYDHTNLVEKLVKLYNPDVYMSQRETAYYKFQCPNLIELEDGQELDLHGINVKCTLTPGHTAGSMCFGIENRLFTGDTVFIEGCGICADDGADAGELYESLSRLRDSFPPKTIIYPGHSFGEKPGVPFESVLKINIYFQIDDKEQFITFRTRGNQKGLFQFK</sequence>
<accession>E6U7B4</accession>
<keyword evidence="4" id="KW-0862">Zinc</keyword>
<dbReference type="KEGG" id="eha:Ethha_0263"/>
<gene>
    <name evidence="6" type="ordered locus">Ethha_0263</name>
</gene>
<dbReference type="HOGENOM" id="CLU_030571_5_3_9"/>
<evidence type="ECO:0000256" key="1">
    <source>
        <dbReference type="ARBA" id="ARBA00001947"/>
    </source>
</evidence>
<dbReference type="GO" id="GO:0046872">
    <property type="term" value="F:metal ion binding"/>
    <property type="evidence" value="ECO:0007669"/>
    <property type="project" value="UniProtKB-KW"/>
</dbReference>
<dbReference type="Proteomes" id="UP000001551">
    <property type="component" value="Chromosome"/>
</dbReference>
<dbReference type="InterPro" id="IPR036866">
    <property type="entry name" value="RibonucZ/Hydroxyglut_hydro"/>
</dbReference>
<evidence type="ECO:0000313" key="6">
    <source>
        <dbReference type="EMBL" id="ADU25849.1"/>
    </source>
</evidence>
<reference evidence="6 7" key="1">
    <citation type="submission" date="2010-12" db="EMBL/GenBank/DDBJ databases">
        <title>Complete sequence of Ethanoligenens harbinense YUAN-3.</title>
        <authorList>
            <person name="Lucas S."/>
            <person name="Copeland A."/>
            <person name="Lapidus A."/>
            <person name="Cheng J.-F."/>
            <person name="Bruce D."/>
            <person name="Goodwin L."/>
            <person name="Pitluck S."/>
            <person name="Chertkov O."/>
            <person name="Misra M."/>
            <person name="Detter J.C."/>
            <person name="Han C."/>
            <person name="Tapia R."/>
            <person name="Land M."/>
            <person name="Hauser L."/>
            <person name="Jeffries C."/>
            <person name="Kyrpides N."/>
            <person name="Ivanova N."/>
            <person name="Mikhailova N."/>
            <person name="Wang A."/>
            <person name="Mouttaki H."/>
            <person name="He Z."/>
            <person name="Zhou J."/>
            <person name="Hemme C.L."/>
            <person name="Woyke T."/>
        </authorList>
    </citation>
    <scope>NUCLEOTIDE SEQUENCE [LARGE SCALE GENOMIC DNA]</scope>
    <source>
        <strain evidence="7">DSM 18485 / JCM 12961 / CGMCC 1.5033 / YUAN-3</strain>
    </source>
</reference>
<evidence type="ECO:0000256" key="4">
    <source>
        <dbReference type="ARBA" id="ARBA00022833"/>
    </source>
</evidence>
<keyword evidence="7" id="KW-1185">Reference proteome</keyword>
<keyword evidence="2" id="KW-0479">Metal-binding</keyword>
<dbReference type="Gene3D" id="3.60.15.10">
    <property type="entry name" value="Ribonuclease Z/Hydroxyacylglutathione hydrolase-like"/>
    <property type="match status" value="1"/>
</dbReference>
<organism evidence="6 7">
    <name type="scientific">Ethanoligenens harbinense (strain DSM 18485 / JCM 12961 / CGMCC 1.5033 / YUAN-3)</name>
    <dbReference type="NCBI Taxonomy" id="663278"/>
    <lineage>
        <taxon>Bacteria</taxon>
        <taxon>Bacillati</taxon>
        <taxon>Bacillota</taxon>
        <taxon>Clostridia</taxon>
        <taxon>Eubacteriales</taxon>
        <taxon>Oscillospiraceae</taxon>
        <taxon>Ethanoligenens</taxon>
    </lineage>
</organism>
<evidence type="ECO:0000313" key="7">
    <source>
        <dbReference type="Proteomes" id="UP000001551"/>
    </source>
</evidence>
<evidence type="ECO:0000256" key="3">
    <source>
        <dbReference type="ARBA" id="ARBA00022801"/>
    </source>
</evidence>
<protein>
    <submittedName>
        <fullName evidence="6">Hydroxyacylglutathione hydrolase</fullName>
    </submittedName>
</protein>